<sequence>MEENNPFDQHLISLVRKPASAVQEGYLGYITSRKQGERVRAQYQALNDLTRKVNLESLRDMPSNDTDRINWVRRIFEAITDFTSVNARVNGQDQEVSLPPDGNPPEPQTTPGGATGSSTTVQYVEGSPLAPEVDNRSPNDHEVPNGSVMLQSADQDEGAQDPCQTKYTGQTQDAENQDEKTKKPGYKEQENTVYNLKSIEVELIAYEILALVEDAHQGNIHYGPWTFNKWKGTSSSMGVSYIDIRYPSFEARMNIILEALRQQKSVTHKFITADAKMRFVAAPQHEISKNINNVKGNAKKGQQLKKVRQLEEGDTQAMPPPETSRSTSQAYTSYQQRKTSGQIRSTSSRSATPNVRSRETSNRNDTGKPPSYLTPAGPNPFISTYASPMPEIQGNSPFSGYASASSEQYLYEGMPAISPPESHNQGQPFSNPFSPLDVYYPLSASSPGSDVSMSGSEIFGPQRQEAQRLAQAELAQRVAMTRETIASGLYRPADSSRLTRSDVEGNSNVNPAPPTSGAISGRSASGAFTGLRSMSGQRNNAPPALNLHSESVPAAAYARAFSGASAATTTRPASGAVTPGAASASESVSPVFVHPGFASGPSAGSGRTVSGTSAARVSPADPGAYIAPSSMSSIRTSTASAAPESRPPLTAATRMFTPPEAMLTSAASGEKEGKERGRARVESKSPPEGVAPDKKKVRPEEETEAAPEMRQEKPEEEEEVEVVFIKQESLNLKGRWEGAE</sequence>
<accession>A0AAE0PGQ3</accession>
<feature type="compositionally biased region" description="Low complexity" evidence="1">
    <location>
        <begin position="516"/>
        <end position="527"/>
    </location>
</feature>
<dbReference type="EMBL" id="JAUTDP010000004">
    <property type="protein sequence ID" value="KAK3399648.1"/>
    <property type="molecule type" value="Genomic_DNA"/>
</dbReference>
<feature type="region of interest" description="Disordered" evidence="1">
    <location>
        <begin position="93"/>
        <end position="121"/>
    </location>
</feature>
<organism evidence="2 3">
    <name type="scientific">Sordaria brevicollis</name>
    <dbReference type="NCBI Taxonomy" id="83679"/>
    <lineage>
        <taxon>Eukaryota</taxon>
        <taxon>Fungi</taxon>
        <taxon>Dikarya</taxon>
        <taxon>Ascomycota</taxon>
        <taxon>Pezizomycotina</taxon>
        <taxon>Sordariomycetes</taxon>
        <taxon>Sordariomycetidae</taxon>
        <taxon>Sordariales</taxon>
        <taxon>Sordariaceae</taxon>
        <taxon>Sordaria</taxon>
    </lineage>
</organism>
<dbReference type="AlphaFoldDB" id="A0AAE0PGQ3"/>
<name>A0AAE0PGQ3_SORBR</name>
<feature type="region of interest" description="Disordered" evidence="1">
    <location>
        <begin position="153"/>
        <end position="186"/>
    </location>
</feature>
<feature type="compositionally biased region" description="Polar residues" evidence="1">
    <location>
        <begin position="323"/>
        <end position="355"/>
    </location>
</feature>
<reference evidence="2" key="1">
    <citation type="journal article" date="2023" name="Mol. Phylogenet. Evol.">
        <title>Genome-scale phylogeny and comparative genomics of the fungal order Sordariales.</title>
        <authorList>
            <person name="Hensen N."/>
            <person name="Bonometti L."/>
            <person name="Westerberg I."/>
            <person name="Brannstrom I.O."/>
            <person name="Guillou S."/>
            <person name="Cros-Aarteil S."/>
            <person name="Calhoun S."/>
            <person name="Haridas S."/>
            <person name="Kuo A."/>
            <person name="Mondo S."/>
            <person name="Pangilinan J."/>
            <person name="Riley R."/>
            <person name="LaButti K."/>
            <person name="Andreopoulos B."/>
            <person name="Lipzen A."/>
            <person name="Chen C."/>
            <person name="Yan M."/>
            <person name="Daum C."/>
            <person name="Ng V."/>
            <person name="Clum A."/>
            <person name="Steindorff A."/>
            <person name="Ohm R.A."/>
            <person name="Martin F."/>
            <person name="Silar P."/>
            <person name="Natvig D.O."/>
            <person name="Lalanne C."/>
            <person name="Gautier V."/>
            <person name="Ament-Velasquez S.L."/>
            <person name="Kruys A."/>
            <person name="Hutchinson M.I."/>
            <person name="Powell A.J."/>
            <person name="Barry K."/>
            <person name="Miller A.N."/>
            <person name="Grigoriev I.V."/>
            <person name="Debuchy R."/>
            <person name="Gladieux P."/>
            <person name="Hiltunen Thoren M."/>
            <person name="Johannesson H."/>
        </authorList>
    </citation>
    <scope>NUCLEOTIDE SEQUENCE</scope>
    <source>
        <strain evidence="2">FGSC 1904</strain>
    </source>
</reference>
<feature type="compositionally biased region" description="Basic and acidic residues" evidence="1">
    <location>
        <begin position="177"/>
        <end position="186"/>
    </location>
</feature>
<feature type="region of interest" description="Disordered" evidence="1">
    <location>
        <begin position="490"/>
        <end position="546"/>
    </location>
</feature>
<protein>
    <submittedName>
        <fullName evidence="2">Uncharacterized protein</fullName>
    </submittedName>
</protein>
<gene>
    <name evidence="2" type="ORF">B0T20DRAFT_391215</name>
</gene>
<feature type="region of interest" description="Disordered" evidence="1">
    <location>
        <begin position="598"/>
        <end position="722"/>
    </location>
</feature>
<comment type="caution">
    <text evidence="2">The sequence shown here is derived from an EMBL/GenBank/DDBJ whole genome shotgun (WGS) entry which is preliminary data.</text>
</comment>
<evidence type="ECO:0000256" key="1">
    <source>
        <dbReference type="SAM" id="MobiDB-lite"/>
    </source>
</evidence>
<evidence type="ECO:0000313" key="3">
    <source>
        <dbReference type="Proteomes" id="UP001281003"/>
    </source>
</evidence>
<feature type="compositionally biased region" description="Low complexity" evidence="1">
    <location>
        <begin position="109"/>
        <end position="120"/>
    </location>
</feature>
<evidence type="ECO:0000313" key="2">
    <source>
        <dbReference type="EMBL" id="KAK3399648.1"/>
    </source>
</evidence>
<feature type="compositionally biased region" description="Basic and acidic residues" evidence="1">
    <location>
        <begin position="669"/>
        <end position="700"/>
    </location>
</feature>
<keyword evidence="3" id="KW-1185">Reference proteome</keyword>
<feature type="compositionally biased region" description="Polar residues" evidence="1">
    <location>
        <begin position="162"/>
        <end position="174"/>
    </location>
</feature>
<feature type="compositionally biased region" description="Basic and acidic residues" evidence="1">
    <location>
        <begin position="356"/>
        <end position="366"/>
    </location>
</feature>
<reference evidence="2" key="2">
    <citation type="submission" date="2023-07" db="EMBL/GenBank/DDBJ databases">
        <authorList>
            <consortium name="Lawrence Berkeley National Laboratory"/>
            <person name="Haridas S."/>
            <person name="Hensen N."/>
            <person name="Bonometti L."/>
            <person name="Westerberg I."/>
            <person name="Brannstrom I.O."/>
            <person name="Guillou S."/>
            <person name="Cros-Aarteil S."/>
            <person name="Calhoun S."/>
            <person name="Kuo A."/>
            <person name="Mondo S."/>
            <person name="Pangilinan J."/>
            <person name="Riley R."/>
            <person name="LaButti K."/>
            <person name="Andreopoulos B."/>
            <person name="Lipzen A."/>
            <person name="Chen C."/>
            <person name="Yanf M."/>
            <person name="Daum C."/>
            <person name="Ng V."/>
            <person name="Clum A."/>
            <person name="Steindorff A."/>
            <person name="Ohm R."/>
            <person name="Martin F."/>
            <person name="Silar P."/>
            <person name="Natvig D."/>
            <person name="Lalanne C."/>
            <person name="Gautier V."/>
            <person name="Ament-velasquez S.L."/>
            <person name="Kruys A."/>
            <person name="Hutchinson M.I."/>
            <person name="Powell A.J."/>
            <person name="Barry K."/>
            <person name="Miller A.N."/>
            <person name="Grigoriev I.V."/>
            <person name="Debuchy R."/>
            <person name="Gladieux P."/>
            <person name="Thoren M.H."/>
            <person name="Johannesson H."/>
        </authorList>
    </citation>
    <scope>NUCLEOTIDE SEQUENCE</scope>
    <source>
        <strain evidence="2">FGSC 1904</strain>
    </source>
</reference>
<proteinExistence type="predicted"/>
<dbReference type="Proteomes" id="UP001281003">
    <property type="component" value="Unassembled WGS sequence"/>
</dbReference>
<feature type="compositionally biased region" description="Low complexity" evidence="1">
    <location>
        <begin position="626"/>
        <end position="643"/>
    </location>
</feature>
<feature type="region of interest" description="Disordered" evidence="1">
    <location>
        <begin position="308"/>
        <end position="378"/>
    </location>
</feature>